<comment type="similarity">
    <text evidence="3 7">Belongs to the metallo-beta-lactamase superfamily. Glyoxalase II family.</text>
</comment>
<dbReference type="CDD" id="cd07723">
    <property type="entry name" value="hydroxyacylglutathione_hydrolase_MBL-fold"/>
    <property type="match status" value="1"/>
</dbReference>
<feature type="binding site" evidence="7">
    <location>
        <position position="132"/>
    </location>
    <ligand>
        <name>Zn(2+)</name>
        <dbReference type="ChEBI" id="CHEBI:29105"/>
        <label>1</label>
    </ligand>
</feature>
<evidence type="ECO:0000313" key="11">
    <source>
        <dbReference type="Proteomes" id="UP000250443"/>
    </source>
</evidence>
<dbReference type="HAMAP" id="MF_01374">
    <property type="entry name" value="Glyoxalase_2"/>
    <property type="match status" value="1"/>
</dbReference>
<dbReference type="Pfam" id="PF16123">
    <property type="entry name" value="HAGH_C"/>
    <property type="match status" value="1"/>
</dbReference>
<feature type="binding site" evidence="7">
    <location>
        <position position="56"/>
    </location>
    <ligand>
        <name>Zn(2+)</name>
        <dbReference type="ChEBI" id="CHEBI:29105"/>
        <label>1</label>
    </ligand>
</feature>
<dbReference type="Pfam" id="PF00753">
    <property type="entry name" value="Lactamase_B"/>
    <property type="match status" value="1"/>
</dbReference>
<dbReference type="PANTHER" id="PTHR43705:SF1">
    <property type="entry name" value="HYDROXYACYLGLUTATHIONE HYDROLASE GLOB"/>
    <property type="match status" value="1"/>
</dbReference>
<dbReference type="GO" id="GO:0046872">
    <property type="term" value="F:metal ion binding"/>
    <property type="evidence" value="ECO:0007669"/>
    <property type="project" value="UniProtKB-KW"/>
</dbReference>
<dbReference type="SMART" id="SM00849">
    <property type="entry name" value="Lactamase_B"/>
    <property type="match status" value="1"/>
</dbReference>
<dbReference type="InterPro" id="IPR035680">
    <property type="entry name" value="Clx_II_MBL"/>
</dbReference>
<reference evidence="9 12" key="2">
    <citation type="submission" date="2020-10" db="EMBL/GenBank/DDBJ databases">
        <title>Genome sequences of Pseudomonas isolates.</title>
        <authorList>
            <person name="Wessels L."/>
            <person name="Reich F."/>
            <person name="Hammerl J."/>
        </authorList>
    </citation>
    <scope>NUCLEOTIDE SEQUENCE [LARGE SCALE GENOMIC DNA]</scope>
    <source>
        <strain evidence="9 12">20-MO00624-0</strain>
    </source>
</reference>
<keyword evidence="6 7" id="KW-0862">Zinc</keyword>
<evidence type="ECO:0000256" key="6">
    <source>
        <dbReference type="ARBA" id="ARBA00022833"/>
    </source>
</evidence>
<dbReference type="RefSeq" id="WP_010794863.1">
    <property type="nucleotide sequence ID" value="NZ_CP053063.1"/>
</dbReference>
<feature type="binding site" evidence="7">
    <location>
        <position position="112"/>
    </location>
    <ligand>
        <name>Zn(2+)</name>
        <dbReference type="ChEBI" id="CHEBI:29105"/>
        <label>1</label>
    </ligand>
</feature>
<evidence type="ECO:0000313" key="10">
    <source>
        <dbReference type="EMBL" id="SPZ08193.1"/>
    </source>
</evidence>
<evidence type="ECO:0000256" key="3">
    <source>
        <dbReference type="ARBA" id="ARBA00006759"/>
    </source>
</evidence>
<comment type="cofactor">
    <cofactor evidence="7">
        <name>Zn(2+)</name>
        <dbReference type="ChEBI" id="CHEBI:29105"/>
    </cofactor>
    <text evidence="7">Binds 2 Zn(2+) ions per subunit.</text>
</comment>
<comment type="function">
    <text evidence="7">Thiolesterase that catalyzes the hydrolysis of S-D-lactoyl-glutathione to form glutathione and D-lactic acid.</text>
</comment>
<organism evidence="10 11">
    <name type="scientific">Pseudomonas luteola</name>
    <dbReference type="NCBI Taxonomy" id="47886"/>
    <lineage>
        <taxon>Bacteria</taxon>
        <taxon>Pseudomonadati</taxon>
        <taxon>Pseudomonadota</taxon>
        <taxon>Gammaproteobacteria</taxon>
        <taxon>Pseudomonadales</taxon>
        <taxon>Pseudomonadaceae</taxon>
        <taxon>Pseudomonas</taxon>
    </lineage>
</organism>
<gene>
    <name evidence="7 10" type="primary">gloB</name>
    <name evidence="9" type="ORF">IRZ65_23140</name>
    <name evidence="10" type="ORF">NCTC11842_02658</name>
</gene>
<comment type="subunit">
    <text evidence="7">Monomer.</text>
</comment>
<evidence type="ECO:0000256" key="7">
    <source>
        <dbReference type="HAMAP-Rule" id="MF_01374"/>
    </source>
</evidence>
<keyword evidence="4 7" id="KW-0479">Metal-binding</keyword>
<dbReference type="UniPathway" id="UPA00619">
    <property type="reaction ID" value="UER00676"/>
</dbReference>
<feature type="binding site" evidence="7">
    <location>
        <position position="60"/>
    </location>
    <ligand>
        <name>Zn(2+)</name>
        <dbReference type="ChEBI" id="CHEBI:29105"/>
        <label>2</label>
    </ligand>
</feature>
<feature type="binding site" evidence="7">
    <location>
        <position position="58"/>
    </location>
    <ligand>
        <name>Zn(2+)</name>
        <dbReference type="ChEBI" id="CHEBI:29105"/>
        <label>1</label>
    </ligand>
</feature>
<keyword evidence="5 7" id="KW-0378">Hydrolase</keyword>
<feature type="binding site" evidence="7">
    <location>
        <position position="132"/>
    </location>
    <ligand>
        <name>Zn(2+)</name>
        <dbReference type="ChEBI" id="CHEBI:29105"/>
        <label>2</label>
    </ligand>
</feature>
<dbReference type="AlphaFoldDB" id="A0A2X2CMC3"/>
<feature type="binding site" evidence="7">
    <location>
        <position position="61"/>
    </location>
    <ligand>
        <name>Zn(2+)</name>
        <dbReference type="ChEBI" id="CHEBI:29105"/>
        <label>2</label>
    </ligand>
</feature>
<evidence type="ECO:0000256" key="5">
    <source>
        <dbReference type="ARBA" id="ARBA00022801"/>
    </source>
</evidence>
<accession>A0A2X2CMC3</accession>
<dbReference type="NCBIfam" id="TIGR03413">
    <property type="entry name" value="GSH_gloB"/>
    <property type="match status" value="1"/>
</dbReference>
<evidence type="ECO:0000313" key="12">
    <source>
        <dbReference type="Proteomes" id="UP000626180"/>
    </source>
</evidence>
<evidence type="ECO:0000259" key="8">
    <source>
        <dbReference type="SMART" id="SM00849"/>
    </source>
</evidence>
<evidence type="ECO:0000313" key="9">
    <source>
        <dbReference type="EMBL" id="MBF8643562.1"/>
    </source>
</evidence>
<dbReference type="SUPFAM" id="SSF56281">
    <property type="entry name" value="Metallo-hydrolase/oxidoreductase"/>
    <property type="match status" value="1"/>
</dbReference>
<dbReference type="EMBL" id="UAUF01000012">
    <property type="protein sequence ID" value="SPZ08193.1"/>
    <property type="molecule type" value="Genomic_DNA"/>
</dbReference>
<dbReference type="InterPro" id="IPR001279">
    <property type="entry name" value="Metallo-B-lactamas"/>
</dbReference>
<feature type="binding site" evidence="7">
    <location>
        <position position="170"/>
    </location>
    <ligand>
        <name>Zn(2+)</name>
        <dbReference type="ChEBI" id="CHEBI:29105"/>
        <label>2</label>
    </ligand>
</feature>
<dbReference type="InterPro" id="IPR017782">
    <property type="entry name" value="Hydroxyacylglutathione_Hdrlase"/>
</dbReference>
<reference evidence="10 11" key="1">
    <citation type="submission" date="2018-06" db="EMBL/GenBank/DDBJ databases">
        <authorList>
            <consortium name="Pathogen Informatics"/>
            <person name="Doyle S."/>
        </authorList>
    </citation>
    <scope>NUCLEOTIDE SEQUENCE [LARGE SCALE GENOMIC DNA]</scope>
    <source>
        <strain evidence="10 11">NCTC11842</strain>
    </source>
</reference>
<protein>
    <recommendedName>
        <fullName evidence="7">Hydroxyacylglutathione hydrolase</fullName>
        <ecNumber evidence="7">3.1.2.6</ecNumber>
    </recommendedName>
    <alternativeName>
        <fullName evidence="7">Glyoxalase II</fullName>
        <shortName evidence="7">Glx II</shortName>
    </alternativeName>
</protein>
<dbReference type="GO" id="GO:0004416">
    <property type="term" value="F:hydroxyacylglutathione hydrolase activity"/>
    <property type="evidence" value="ECO:0007669"/>
    <property type="project" value="UniProtKB-UniRule"/>
</dbReference>
<dbReference type="PANTHER" id="PTHR43705">
    <property type="entry name" value="HYDROXYACYLGLUTATHIONE HYDROLASE"/>
    <property type="match status" value="1"/>
</dbReference>
<dbReference type="InterPro" id="IPR050110">
    <property type="entry name" value="Glyoxalase_II_hydrolase"/>
</dbReference>
<evidence type="ECO:0000256" key="2">
    <source>
        <dbReference type="ARBA" id="ARBA00004963"/>
    </source>
</evidence>
<dbReference type="EMBL" id="JADMCD010000018">
    <property type="protein sequence ID" value="MBF8643562.1"/>
    <property type="molecule type" value="Genomic_DNA"/>
</dbReference>
<evidence type="ECO:0000256" key="1">
    <source>
        <dbReference type="ARBA" id="ARBA00001623"/>
    </source>
</evidence>
<comment type="pathway">
    <text evidence="2 7">Secondary metabolite metabolism; methylglyoxal degradation; (R)-lactate from methylglyoxal: step 2/2.</text>
</comment>
<dbReference type="InterPro" id="IPR032282">
    <property type="entry name" value="HAGH_C"/>
</dbReference>
<dbReference type="Proteomes" id="UP000626180">
    <property type="component" value="Unassembled WGS sequence"/>
</dbReference>
<dbReference type="Gene3D" id="3.60.15.10">
    <property type="entry name" value="Ribonuclease Z/Hydroxyacylglutathione hydrolase-like"/>
    <property type="match status" value="1"/>
</dbReference>
<name>A0A2X2CMC3_PSELU</name>
<proteinExistence type="inferred from homology"/>
<keyword evidence="12" id="KW-1185">Reference proteome</keyword>
<dbReference type="Proteomes" id="UP000250443">
    <property type="component" value="Unassembled WGS sequence"/>
</dbReference>
<feature type="domain" description="Metallo-beta-lactamase" evidence="8">
    <location>
        <begin position="12"/>
        <end position="170"/>
    </location>
</feature>
<dbReference type="EC" id="3.1.2.6" evidence="7"/>
<comment type="catalytic activity">
    <reaction evidence="1 7">
        <text>an S-(2-hydroxyacyl)glutathione + H2O = a 2-hydroxy carboxylate + glutathione + H(+)</text>
        <dbReference type="Rhea" id="RHEA:21864"/>
        <dbReference type="ChEBI" id="CHEBI:15377"/>
        <dbReference type="ChEBI" id="CHEBI:15378"/>
        <dbReference type="ChEBI" id="CHEBI:57925"/>
        <dbReference type="ChEBI" id="CHEBI:58896"/>
        <dbReference type="ChEBI" id="CHEBI:71261"/>
        <dbReference type="EC" id="3.1.2.6"/>
    </reaction>
</comment>
<evidence type="ECO:0000256" key="4">
    <source>
        <dbReference type="ARBA" id="ARBA00022723"/>
    </source>
</evidence>
<dbReference type="GO" id="GO:0019243">
    <property type="term" value="P:methylglyoxal catabolic process to D-lactate via S-lactoyl-glutathione"/>
    <property type="evidence" value="ECO:0007669"/>
    <property type="project" value="UniProtKB-UniRule"/>
</dbReference>
<dbReference type="InterPro" id="IPR036866">
    <property type="entry name" value="RibonucZ/Hydroxyglut_hydro"/>
</dbReference>
<sequence length="258" mass="28761">MIQIDALPAFSDNYIWLLQDPSSKRCAVVDPGDAAPVLEWLERHPGWTLTDILLTHHHHDHVGGVQALKGATAAHVYGPALEGVPCLDTALNEGDSLEVFERPFHVLHVPGHTLGHIAYVRTGAQPLLFCGDTLFAGGCGRLFEGTPAQMHDSLRKFAQLAPTTKVYCAHEYTLNNLRFAHAVEPTNNELTKRYRQVEAMRERGEMTLPSTLELELATNPFMRCSTPSVKRAADERNGFPTRSEVEVFTTLRAWKDHF</sequence>
<dbReference type="PIRSF" id="PIRSF005457">
    <property type="entry name" value="Glx"/>
    <property type="match status" value="1"/>
</dbReference>